<evidence type="ECO:0000313" key="2">
    <source>
        <dbReference type="Proteomes" id="UP000034961"/>
    </source>
</evidence>
<evidence type="ECO:0008006" key="3">
    <source>
        <dbReference type="Google" id="ProtNLM"/>
    </source>
</evidence>
<accession>A0A0G0UQ78</accession>
<comment type="caution">
    <text evidence="1">The sequence shown here is derived from an EMBL/GenBank/DDBJ whole genome shotgun (WGS) entry which is preliminary data.</text>
</comment>
<dbReference type="Proteomes" id="UP000034961">
    <property type="component" value="Unassembled WGS sequence"/>
</dbReference>
<proteinExistence type="predicted"/>
<organism evidence="1 2">
    <name type="scientific">Candidatus Roizmanbacteria bacterium GW2011_GWA1_41_13</name>
    <dbReference type="NCBI Taxonomy" id="1618474"/>
    <lineage>
        <taxon>Bacteria</taxon>
        <taxon>Candidatus Roizmaniibacteriota</taxon>
    </lineage>
</organism>
<name>A0A0G0UQ78_9BACT</name>
<reference evidence="1 2" key="1">
    <citation type="journal article" date="2015" name="Nature">
        <title>rRNA introns, odd ribosomes, and small enigmatic genomes across a large radiation of phyla.</title>
        <authorList>
            <person name="Brown C.T."/>
            <person name="Hug L.A."/>
            <person name="Thomas B.C."/>
            <person name="Sharon I."/>
            <person name="Castelle C.J."/>
            <person name="Singh A."/>
            <person name="Wilkins M.J."/>
            <person name="Williams K.H."/>
            <person name="Banfield J.F."/>
        </authorList>
    </citation>
    <scope>NUCLEOTIDE SEQUENCE [LARGE SCALE GENOMIC DNA]</scope>
</reference>
<evidence type="ECO:0000313" key="1">
    <source>
        <dbReference type="EMBL" id="KKR90939.1"/>
    </source>
</evidence>
<sequence>MNNITKKVNKIRISGVNRFAELAIMGEKVFTVQDVATIWKIKNRRTLRVLLARYVKRILYRVWRGLYSIVNPKEVDSLLLGIKILHRYAYVSCETVLFNAGLINQRPTEITIVSNVSKRFSLLGHRYRSRKMNDGLLYDATGIILHNSIRIATPERAKRDMTYFNPKKYYDADK</sequence>
<dbReference type="EMBL" id="LCAN01000052">
    <property type="protein sequence ID" value="KKR90939.1"/>
    <property type="molecule type" value="Genomic_DNA"/>
</dbReference>
<gene>
    <name evidence="1" type="ORF">UU41_C0052G0005</name>
</gene>
<dbReference type="AlphaFoldDB" id="A0A0G0UQ78"/>
<protein>
    <recommendedName>
        <fullName evidence="3">AbiEi antitoxin C-terminal domain-containing protein</fullName>
    </recommendedName>
</protein>